<proteinExistence type="predicted"/>
<accession>A0A7C9MAP4</accession>
<dbReference type="SUPFAM" id="SSF56349">
    <property type="entry name" value="DNA breaking-rejoining enzymes"/>
    <property type="match status" value="1"/>
</dbReference>
<dbReference type="AlphaFoldDB" id="A0A7C9MAP4"/>
<evidence type="ECO:0000259" key="2">
    <source>
        <dbReference type="Pfam" id="PF00589"/>
    </source>
</evidence>
<sequence>MDLVFTAASGNHAQGRHLDHTKTLIEETSVLCIRFHDLRYTAAILLIRRGVPTKMMADRLGHANAISTLKAHTYV</sequence>
<dbReference type="EMBL" id="WQLB01000029">
    <property type="protein sequence ID" value="MVN88523.1"/>
    <property type="molecule type" value="Genomic_DNA"/>
</dbReference>
<evidence type="ECO:0000256" key="1">
    <source>
        <dbReference type="ARBA" id="ARBA00023172"/>
    </source>
</evidence>
<dbReference type="Gene3D" id="1.10.443.10">
    <property type="entry name" value="Intergrase catalytic core"/>
    <property type="match status" value="1"/>
</dbReference>
<keyword evidence="1" id="KW-0233">DNA recombination</keyword>
<reference evidence="3 4" key="1">
    <citation type="submission" date="2019-12" db="EMBL/GenBank/DDBJ databases">
        <title>Deinococcus sp. HMF7620 Genome sequencing and assembly.</title>
        <authorList>
            <person name="Kang H."/>
            <person name="Kim H."/>
            <person name="Joh K."/>
        </authorList>
    </citation>
    <scope>NUCLEOTIDE SEQUENCE [LARGE SCALE GENOMIC DNA]</scope>
    <source>
        <strain evidence="3 4">HMF7620</strain>
    </source>
</reference>
<dbReference type="Pfam" id="PF00589">
    <property type="entry name" value="Phage_integrase"/>
    <property type="match status" value="1"/>
</dbReference>
<evidence type="ECO:0000313" key="4">
    <source>
        <dbReference type="Proteomes" id="UP000483286"/>
    </source>
</evidence>
<gene>
    <name evidence="3" type="ORF">GO986_17425</name>
</gene>
<dbReference type="GO" id="GO:0003677">
    <property type="term" value="F:DNA binding"/>
    <property type="evidence" value="ECO:0007669"/>
    <property type="project" value="InterPro"/>
</dbReference>
<dbReference type="GO" id="GO:0006310">
    <property type="term" value="P:DNA recombination"/>
    <property type="evidence" value="ECO:0007669"/>
    <property type="project" value="UniProtKB-KW"/>
</dbReference>
<feature type="domain" description="Tyr recombinase" evidence="2">
    <location>
        <begin position="5"/>
        <end position="68"/>
    </location>
</feature>
<keyword evidence="4" id="KW-1185">Reference proteome</keyword>
<organism evidence="3 4">
    <name type="scientific">Deinococcus arboris</name>
    <dbReference type="NCBI Taxonomy" id="2682977"/>
    <lineage>
        <taxon>Bacteria</taxon>
        <taxon>Thermotogati</taxon>
        <taxon>Deinococcota</taxon>
        <taxon>Deinococci</taxon>
        <taxon>Deinococcales</taxon>
        <taxon>Deinococcaceae</taxon>
        <taxon>Deinococcus</taxon>
    </lineage>
</organism>
<dbReference type="GO" id="GO:0015074">
    <property type="term" value="P:DNA integration"/>
    <property type="evidence" value="ECO:0007669"/>
    <property type="project" value="InterPro"/>
</dbReference>
<dbReference type="InterPro" id="IPR002104">
    <property type="entry name" value="Integrase_catalytic"/>
</dbReference>
<protein>
    <submittedName>
        <fullName evidence="3">Tyrosine-type recombinase/integrase</fullName>
    </submittedName>
</protein>
<comment type="caution">
    <text evidence="3">The sequence shown here is derived from an EMBL/GenBank/DDBJ whole genome shotgun (WGS) entry which is preliminary data.</text>
</comment>
<dbReference type="InterPro" id="IPR011010">
    <property type="entry name" value="DNA_brk_join_enz"/>
</dbReference>
<evidence type="ECO:0000313" key="3">
    <source>
        <dbReference type="EMBL" id="MVN88523.1"/>
    </source>
</evidence>
<dbReference type="InterPro" id="IPR013762">
    <property type="entry name" value="Integrase-like_cat_sf"/>
</dbReference>
<dbReference type="Proteomes" id="UP000483286">
    <property type="component" value="Unassembled WGS sequence"/>
</dbReference>
<name>A0A7C9MAP4_9DEIO</name>